<reference evidence="2 3" key="1">
    <citation type="journal article" date="2016" name="Nat. Commun.">
        <title>Thousands of microbial genomes shed light on interconnected biogeochemical processes in an aquifer system.</title>
        <authorList>
            <person name="Anantharaman K."/>
            <person name="Brown C.T."/>
            <person name="Hug L.A."/>
            <person name="Sharon I."/>
            <person name="Castelle C.J."/>
            <person name="Probst A.J."/>
            <person name="Thomas B.C."/>
            <person name="Singh A."/>
            <person name="Wilkins M.J."/>
            <person name="Karaoz U."/>
            <person name="Brodie E.L."/>
            <person name="Williams K.H."/>
            <person name="Hubbard S.S."/>
            <person name="Banfield J.F."/>
        </authorList>
    </citation>
    <scope>NUCLEOTIDE SEQUENCE [LARGE SCALE GENOMIC DNA]</scope>
</reference>
<organism evidence="2 3">
    <name type="scientific">Candidatus Kaiserbacteria bacterium RIFCSPLOWO2_12_FULL_50_28</name>
    <dbReference type="NCBI Taxonomy" id="1798527"/>
    <lineage>
        <taxon>Bacteria</taxon>
        <taxon>Candidatus Kaiseribacteriota</taxon>
    </lineage>
</organism>
<evidence type="ECO:0000256" key="1">
    <source>
        <dbReference type="SAM" id="MobiDB-lite"/>
    </source>
</evidence>
<sequence>MFPSSASSRKQIRQRLKSRIKPRGRPHLKQRRTVRLENFGLRFAFAIIDFLAIDIAPRKGRFEALAPCLAAPGYGRFFM</sequence>
<dbReference type="Proteomes" id="UP000177968">
    <property type="component" value="Unassembled WGS sequence"/>
</dbReference>
<dbReference type="AlphaFoldDB" id="A0A1F6FQ25"/>
<accession>A0A1F6FQ25</accession>
<name>A0A1F6FQ25_9BACT</name>
<evidence type="ECO:0000313" key="3">
    <source>
        <dbReference type="Proteomes" id="UP000177968"/>
    </source>
</evidence>
<protein>
    <submittedName>
        <fullName evidence="2">Uncharacterized protein</fullName>
    </submittedName>
</protein>
<comment type="caution">
    <text evidence="2">The sequence shown here is derived from an EMBL/GenBank/DDBJ whole genome shotgun (WGS) entry which is preliminary data.</text>
</comment>
<dbReference type="EMBL" id="MFMO01000013">
    <property type="protein sequence ID" value="OGG87959.1"/>
    <property type="molecule type" value="Genomic_DNA"/>
</dbReference>
<feature type="region of interest" description="Disordered" evidence="1">
    <location>
        <begin position="1"/>
        <end position="27"/>
    </location>
</feature>
<proteinExistence type="predicted"/>
<gene>
    <name evidence="2" type="ORF">A3H15_02820</name>
</gene>
<feature type="compositionally biased region" description="Basic residues" evidence="1">
    <location>
        <begin position="10"/>
        <end position="27"/>
    </location>
</feature>
<evidence type="ECO:0000313" key="2">
    <source>
        <dbReference type="EMBL" id="OGG87959.1"/>
    </source>
</evidence>